<dbReference type="PANTHER" id="PTHR10357">
    <property type="entry name" value="ALPHA-AMYLASE FAMILY MEMBER"/>
    <property type="match status" value="1"/>
</dbReference>
<dbReference type="GO" id="GO:0000025">
    <property type="term" value="P:maltose catabolic process"/>
    <property type="evidence" value="ECO:0007669"/>
    <property type="project" value="TreeGrafter"/>
</dbReference>
<dbReference type="InterPro" id="IPR017853">
    <property type="entry name" value="GH"/>
</dbReference>
<gene>
    <name evidence="6" type="ORF">TWF481_000003</name>
</gene>
<dbReference type="CDD" id="cd11333">
    <property type="entry name" value="AmyAc_SI_OligoGlu_DGase"/>
    <property type="match status" value="1"/>
</dbReference>
<dbReference type="SUPFAM" id="SSF51445">
    <property type="entry name" value="(Trans)glycosidases"/>
    <property type="match status" value="1"/>
</dbReference>
<name>A0AAV9WS15_9PEZI</name>
<dbReference type="SMART" id="SM00642">
    <property type="entry name" value="Aamy"/>
    <property type="match status" value="1"/>
</dbReference>
<comment type="similarity">
    <text evidence="1">Belongs to the glycosyl hydrolase 13 family.</text>
</comment>
<dbReference type="FunFam" id="3.90.400.10:FF:000004">
    <property type="entry name" value="Oligo-1,6-glucosidase"/>
    <property type="match status" value="1"/>
</dbReference>
<accession>A0AAV9WS15</accession>
<feature type="domain" description="Glycosyl hydrolase family 13 catalytic" evidence="5">
    <location>
        <begin position="46"/>
        <end position="459"/>
    </location>
</feature>
<reference evidence="6 7" key="1">
    <citation type="submission" date="2023-08" db="EMBL/GenBank/DDBJ databases">
        <authorList>
            <person name="Palmer J.M."/>
        </authorList>
    </citation>
    <scope>NUCLEOTIDE SEQUENCE [LARGE SCALE GENOMIC DNA]</scope>
    <source>
        <strain evidence="6 7">TWF481</strain>
    </source>
</reference>
<evidence type="ECO:0000313" key="6">
    <source>
        <dbReference type="EMBL" id="KAK6511081.1"/>
    </source>
</evidence>
<dbReference type="FunFam" id="3.20.20.80:FF:000064">
    <property type="entry name" value="Oligo-1,6-glucosidase"/>
    <property type="match status" value="1"/>
</dbReference>
<dbReference type="InterPro" id="IPR045857">
    <property type="entry name" value="O16G_dom_2"/>
</dbReference>
<organism evidence="6 7">
    <name type="scientific">Arthrobotrys musiformis</name>
    <dbReference type="NCBI Taxonomy" id="47236"/>
    <lineage>
        <taxon>Eukaryota</taxon>
        <taxon>Fungi</taxon>
        <taxon>Dikarya</taxon>
        <taxon>Ascomycota</taxon>
        <taxon>Pezizomycotina</taxon>
        <taxon>Orbiliomycetes</taxon>
        <taxon>Orbiliales</taxon>
        <taxon>Orbiliaceae</taxon>
        <taxon>Arthrobotrys</taxon>
    </lineage>
</organism>
<dbReference type="InterPro" id="IPR006047">
    <property type="entry name" value="GH13_cat_dom"/>
</dbReference>
<dbReference type="Proteomes" id="UP001370758">
    <property type="component" value="Unassembled WGS sequence"/>
</dbReference>
<evidence type="ECO:0000256" key="1">
    <source>
        <dbReference type="ARBA" id="ARBA00008061"/>
    </source>
</evidence>
<evidence type="ECO:0000256" key="3">
    <source>
        <dbReference type="ARBA" id="ARBA00023295"/>
    </source>
</evidence>
<keyword evidence="3" id="KW-0326">Glycosidase</keyword>
<dbReference type="Gene3D" id="3.20.20.80">
    <property type="entry name" value="Glycosidases"/>
    <property type="match status" value="1"/>
</dbReference>
<keyword evidence="4" id="KW-0462">Maltose metabolism</keyword>
<dbReference type="Gene3D" id="2.60.40.1180">
    <property type="entry name" value="Golgi alpha-mannosidase II"/>
    <property type="match status" value="1"/>
</dbReference>
<dbReference type="GO" id="GO:0033934">
    <property type="term" value="F:glucan 1,4-alpha-maltotriohydrolase activity"/>
    <property type="evidence" value="ECO:0007669"/>
    <property type="project" value="TreeGrafter"/>
</dbReference>
<dbReference type="SUPFAM" id="SSF51011">
    <property type="entry name" value="Glycosyl hydrolase domain"/>
    <property type="match status" value="1"/>
</dbReference>
<keyword evidence="7" id="KW-1185">Reference proteome</keyword>
<evidence type="ECO:0000313" key="7">
    <source>
        <dbReference type="Proteomes" id="UP001370758"/>
    </source>
</evidence>
<evidence type="ECO:0000259" key="5">
    <source>
        <dbReference type="SMART" id="SM00642"/>
    </source>
</evidence>
<dbReference type="EMBL" id="JAVHJL010000001">
    <property type="protein sequence ID" value="KAK6511081.1"/>
    <property type="molecule type" value="Genomic_DNA"/>
</dbReference>
<dbReference type="GO" id="GO:0004556">
    <property type="term" value="F:alpha-amylase activity"/>
    <property type="evidence" value="ECO:0007669"/>
    <property type="project" value="TreeGrafter"/>
</dbReference>
<dbReference type="GO" id="GO:0004575">
    <property type="term" value="F:sucrose alpha-glucosidase activity"/>
    <property type="evidence" value="ECO:0007669"/>
    <property type="project" value="TreeGrafter"/>
</dbReference>
<dbReference type="Gene3D" id="3.90.400.10">
    <property type="entry name" value="Oligo-1,6-glucosidase, Domain 2"/>
    <property type="match status" value="1"/>
</dbReference>
<comment type="caution">
    <text evidence="6">The sequence shown here is derived from an EMBL/GenBank/DDBJ whole genome shotgun (WGS) entry which is preliminary data.</text>
</comment>
<evidence type="ECO:0000256" key="4">
    <source>
        <dbReference type="ARBA" id="ARBA00026248"/>
    </source>
</evidence>
<sequence length="607" mass="69485">MPTIIEGAHGPKDQLCDEIKDLSHPLTRNAVPEAMKAWWKEASVYQIYPASFYDSNGDGLGDIPGIIAKLDYLKSLGVDVIWLSPVYESPQKDMGYDISDYRRIHQPYGTVKDMEDLIQGLHQRGLRLIMDLVHSWFQESKSSKANPFRDWYIWRPPKYDEQGIRHPPNNWASVFGGSAWEYDPGTHEYYLHLFCVEQPDLNWENPQVVSAVHDIMIFWLDKGVDGFRMDVINMISKTTGLPNAPVTVKSSTYQPAMSYCANGPQLHEHLKGLREVLDRYDAFSVGEMPCVKDPKEVIKVVGASRRELNMIFQFDIVEIDNGPSGKLSRAPWSLRTLKDIVGKWQRCMIEKDGWNALFLENHDQPRSVSRFATSDPEFRNHAAKMLATFLSLQAGTVFVYQGQELGMANLPKDWSLDEFKDIETINYLKELTETSKTQSKSFRSRALEEVRAKARDNSRSPIQWDATRNAGFSTGVPWMRVNDDYKECNAQSQVDDPQSVFAFWKTILKLRREAMDVFVYGDFEFSSDDHESVCVYQRSHPTAGEALVLCNFSPTNVDWEVPVNIQKYLTSKNLVLHNYKDPGRVCDAKPELQLLPFESMVFLTSKA</sequence>
<dbReference type="PANTHER" id="PTHR10357:SF232">
    <property type="entry name" value="GLYCOSYL HYDROLASE FAMILY 13 CATALYTIC DOMAIN-CONTAINING PROTEIN"/>
    <property type="match status" value="1"/>
</dbReference>
<protein>
    <recommendedName>
        <fullName evidence="5">Glycosyl hydrolase family 13 catalytic domain-containing protein</fullName>
    </recommendedName>
</protein>
<proteinExistence type="inferred from homology"/>
<dbReference type="GO" id="GO:0005987">
    <property type="term" value="P:sucrose catabolic process"/>
    <property type="evidence" value="ECO:0007669"/>
    <property type="project" value="TreeGrafter"/>
</dbReference>
<dbReference type="InterPro" id="IPR013780">
    <property type="entry name" value="Glyco_hydro_b"/>
</dbReference>
<dbReference type="AlphaFoldDB" id="A0AAV9WS15"/>
<dbReference type="Pfam" id="PF00128">
    <property type="entry name" value="Alpha-amylase"/>
    <property type="match status" value="1"/>
</dbReference>
<keyword evidence="2" id="KW-0378">Hydrolase</keyword>
<dbReference type="GO" id="GO:0004574">
    <property type="term" value="F:oligo-1,6-glucosidase activity"/>
    <property type="evidence" value="ECO:0007669"/>
    <property type="project" value="TreeGrafter"/>
</dbReference>
<evidence type="ECO:0000256" key="2">
    <source>
        <dbReference type="ARBA" id="ARBA00022801"/>
    </source>
</evidence>